<proteinExistence type="inferred from homology"/>
<feature type="active site" description="Nucleophile" evidence="3">
    <location>
        <position position="152"/>
    </location>
</feature>
<dbReference type="NCBIfam" id="TIGR01534">
    <property type="entry name" value="GAPDH-I"/>
    <property type="match status" value="1"/>
</dbReference>
<evidence type="ECO:0000313" key="11">
    <source>
        <dbReference type="Proteomes" id="UP000276437"/>
    </source>
</evidence>
<evidence type="ECO:0000259" key="9">
    <source>
        <dbReference type="SMART" id="SM00846"/>
    </source>
</evidence>
<dbReference type="InterPro" id="IPR020828">
    <property type="entry name" value="GlycerAld_3-P_DH_NAD(P)-bd"/>
</dbReference>
<evidence type="ECO:0000256" key="4">
    <source>
        <dbReference type="PIRSR" id="PIRSR000149-2"/>
    </source>
</evidence>
<dbReference type="PRINTS" id="PR00078">
    <property type="entry name" value="G3PDHDRGNASE"/>
</dbReference>
<name>A0A348AL19_9FIRM</name>
<feature type="binding site" evidence="5">
    <location>
        <begin position="12"/>
        <end position="13"/>
    </location>
    <ligand>
        <name>NAD(+)</name>
        <dbReference type="ChEBI" id="CHEBI:57540"/>
    </ligand>
</feature>
<feature type="binding site" evidence="5">
    <location>
        <position position="34"/>
    </location>
    <ligand>
        <name>NAD(+)</name>
        <dbReference type="ChEBI" id="CHEBI:57540"/>
    </ligand>
</feature>
<evidence type="ECO:0000256" key="3">
    <source>
        <dbReference type="PIRSR" id="PIRSR000149-1"/>
    </source>
</evidence>
<dbReference type="EC" id="1.2.1.-" evidence="8"/>
<keyword evidence="2 8" id="KW-0560">Oxidoreductase</keyword>
<feature type="site" description="Activates thiol group during catalysis" evidence="6">
    <location>
        <position position="179"/>
    </location>
</feature>
<dbReference type="SUPFAM" id="SSF51735">
    <property type="entry name" value="NAD(P)-binding Rossmann-fold domains"/>
    <property type="match status" value="1"/>
</dbReference>
<evidence type="ECO:0000256" key="5">
    <source>
        <dbReference type="PIRSR" id="PIRSR000149-3"/>
    </source>
</evidence>
<evidence type="ECO:0000256" key="1">
    <source>
        <dbReference type="ARBA" id="ARBA00007406"/>
    </source>
</evidence>
<dbReference type="CDD" id="cd18126">
    <property type="entry name" value="GAPDH_I_C"/>
    <property type="match status" value="1"/>
</dbReference>
<dbReference type="InterPro" id="IPR020830">
    <property type="entry name" value="GlycerAld_3-P_DH_AS"/>
</dbReference>
<organism evidence="10 11">
    <name type="scientific">Methylomusa anaerophila</name>
    <dbReference type="NCBI Taxonomy" id="1930071"/>
    <lineage>
        <taxon>Bacteria</taxon>
        <taxon>Bacillati</taxon>
        <taxon>Bacillota</taxon>
        <taxon>Negativicutes</taxon>
        <taxon>Selenomonadales</taxon>
        <taxon>Sporomusaceae</taxon>
        <taxon>Methylomusa</taxon>
    </lineage>
</organism>
<feature type="binding site" evidence="4">
    <location>
        <begin position="151"/>
        <end position="153"/>
    </location>
    <ligand>
        <name>D-glyceraldehyde 3-phosphate</name>
        <dbReference type="ChEBI" id="CHEBI:59776"/>
    </ligand>
</feature>
<reference evidence="10 11" key="1">
    <citation type="journal article" date="2018" name="Int. J. Syst. Evol. Microbiol.">
        <title>Methylomusa anaerophila gen. nov., sp. nov., an anaerobic methanol-utilizing bacterium isolated from a microbial fuel cell.</title>
        <authorList>
            <person name="Amano N."/>
            <person name="Yamamuro A."/>
            <person name="Miyahara M."/>
            <person name="Kouzuma A."/>
            <person name="Abe T."/>
            <person name="Watanabe K."/>
        </authorList>
    </citation>
    <scope>NUCLEOTIDE SEQUENCE [LARGE SCALE GENOMIC DNA]</scope>
    <source>
        <strain evidence="10 11">MMFC1</strain>
    </source>
</reference>
<protein>
    <recommendedName>
        <fullName evidence="8">Glyceraldehyde-3-phosphate dehydrogenase</fullName>
        <ecNumber evidence="8">1.2.1.-</ecNumber>
    </recommendedName>
</protein>
<feature type="binding site" evidence="5">
    <location>
        <position position="120"/>
    </location>
    <ligand>
        <name>NAD(+)</name>
        <dbReference type="ChEBI" id="CHEBI:57540"/>
    </ligand>
</feature>
<gene>
    <name evidence="10" type="primary">gap</name>
    <name evidence="10" type="ORF">MAMMFC1_02451</name>
</gene>
<sequence>MTIKVGINGFGRIGRNVLRAAINNTKFEIVAVNDLTDAKTLAHLLKYDSVHGTFQAEVKAADGGIVVNGKTVKVFAEKDPANLPWKAVGVDLVVESTGRFTDKEKAAAHIAAGAKKVIISAPAKNEDITIVLGVNEAKYDPASHHVISNASCTTNCLAPFTKVLNDKFGIKFGLMTTVHSYTNDQNILDLPHKDLRRARAAAMSIIPTTTGAAKAVALVLPELKGKLNGFSLRVPTPNVSLTDLVAQLEKPATVEAVNAAFKEAAAGELKGILGYSEEPLVSRDYNGDSRSSIVDGLSTLMVGENLVKVVAWYDNEWGYSCRVVDLLDYVIGKGL</sequence>
<dbReference type="InterPro" id="IPR020831">
    <property type="entry name" value="GlycerAld/Erythrose_P_DH"/>
</dbReference>
<dbReference type="CDD" id="cd05214">
    <property type="entry name" value="GAPDH_I_N"/>
    <property type="match status" value="1"/>
</dbReference>
<dbReference type="AlphaFoldDB" id="A0A348AL19"/>
<keyword evidence="5" id="KW-0520">NAD</keyword>
<dbReference type="Proteomes" id="UP000276437">
    <property type="component" value="Chromosome"/>
</dbReference>
<dbReference type="Pfam" id="PF02800">
    <property type="entry name" value="Gp_dh_C"/>
    <property type="match status" value="1"/>
</dbReference>
<dbReference type="GO" id="GO:0006006">
    <property type="term" value="P:glucose metabolic process"/>
    <property type="evidence" value="ECO:0007669"/>
    <property type="project" value="InterPro"/>
</dbReference>
<evidence type="ECO:0000313" key="10">
    <source>
        <dbReference type="EMBL" id="BBB91767.1"/>
    </source>
</evidence>
<dbReference type="GO" id="GO:0016620">
    <property type="term" value="F:oxidoreductase activity, acting on the aldehyde or oxo group of donors, NAD or NADP as acceptor"/>
    <property type="evidence" value="ECO:0007669"/>
    <property type="project" value="InterPro"/>
</dbReference>
<dbReference type="Gene3D" id="3.40.50.720">
    <property type="entry name" value="NAD(P)-binding Rossmann-like Domain"/>
    <property type="match status" value="1"/>
</dbReference>
<dbReference type="SUPFAM" id="SSF55347">
    <property type="entry name" value="Glyceraldehyde-3-phosphate dehydrogenase-like, C-terminal domain"/>
    <property type="match status" value="1"/>
</dbReference>
<keyword evidence="11" id="KW-1185">Reference proteome</keyword>
<dbReference type="RefSeq" id="WP_126308749.1">
    <property type="nucleotide sequence ID" value="NZ_AP018449.1"/>
</dbReference>
<feature type="binding site" evidence="4">
    <location>
        <position position="182"/>
    </location>
    <ligand>
        <name>D-glyceraldehyde 3-phosphate</name>
        <dbReference type="ChEBI" id="CHEBI:59776"/>
    </ligand>
</feature>
<dbReference type="FunFam" id="3.30.360.10:FF:000002">
    <property type="entry name" value="Glyceraldehyde-3-phosphate dehydrogenase"/>
    <property type="match status" value="1"/>
</dbReference>
<comment type="similarity">
    <text evidence="1 7">Belongs to the glyceraldehyde-3-phosphate dehydrogenase family.</text>
</comment>
<dbReference type="GO" id="GO:0050661">
    <property type="term" value="F:NADP binding"/>
    <property type="evidence" value="ECO:0007669"/>
    <property type="project" value="InterPro"/>
</dbReference>
<dbReference type="FunFam" id="3.40.50.720:FF:000001">
    <property type="entry name" value="Glyceraldehyde-3-phosphate dehydrogenase"/>
    <property type="match status" value="1"/>
</dbReference>
<dbReference type="InterPro" id="IPR020829">
    <property type="entry name" value="GlycerAld_3-P_DH_cat"/>
</dbReference>
<evidence type="ECO:0000256" key="6">
    <source>
        <dbReference type="PIRSR" id="PIRSR000149-4"/>
    </source>
</evidence>
<dbReference type="PROSITE" id="PS00071">
    <property type="entry name" value="GAPDH"/>
    <property type="match status" value="1"/>
</dbReference>
<dbReference type="KEGG" id="mana:MAMMFC1_02451"/>
<dbReference type="InterPro" id="IPR006424">
    <property type="entry name" value="Glyceraldehyde-3-P_DH_1"/>
</dbReference>
<evidence type="ECO:0000256" key="7">
    <source>
        <dbReference type="RuleBase" id="RU000397"/>
    </source>
</evidence>
<accession>A0A348AL19</accession>
<dbReference type="PIRSF" id="PIRSF000149">
    <property type="entry name" value="GAP_DH"/>
    <property type="match status" value="1"/>
</dbReference>
<feature type="binding site" evidence="5">
    <location>
        <position position="315"/>
    </location>
    <ligand>
        <name>NAD(+)</name>
        <dbReference type="ChEBI" id="CHEBI:57540"/>
    </ligand>
</feature>
<evidence type="ECO:0000256" key="2">
    <source>
        <dbReference type="ARBA" id="ARBA00023002"/>
    </source>
</evidence>
<dbReference type="GO" id="GO:0051287">
    <property type="term" value="F:NAD binding"/>
    <property type="evidence" value="ECO:0007669"/>
    <property type="project" value="InterPro"/>
</dbReference>
<dbReference type="Pfam" id="PF00044">
    <property type="entry name" value="Gp_dh_N"/>
    <property type="match status" value="1"/>
</dbReference>
<dbReference type="PANTHER" id="PTHR43148">
    <property type="entry name" value="GLYCERALDEHYDE-3-PHOSPHATE DEHYDROGENASE 2"/>
    <property type="match status" value="1"/>
</dbReference>
<feature type="binding site" evidence="4">
    <location>
        <position position="233"/>
    </location>
    <ligand>
        <name>D-glyceraldehyde 3-phosphate</name>
        <dbReference type="ChEBI" id="CHEBI:59776"/>
    </ligand>
</feature>
<dbReference type="InterPro" id="IPR036291">
    <property type="entry name" value="NAD(P)-bd_dom_sf"/>
</dbReference>
<dbReference type="SMART" id="SM00846">
    <property type="entry name" value="Gp_dh_N"/>
    <property type="match status" value="1"/>
</dbReference>
<evidence type="ECO:0000256" key="8">
    <source>
        <dbReference type="RuleBase" id="RU361160"/>
    </source>
</evidence>
<feature type="domain" description="Glyceraldehyde 3-phosphate dehydrogenase NAD(P) binding" evidence="9">
    <location>
        <begin position="3"/>
        <end position="152"/>
    </location>
</feature>
<feature type="binding site" evidence="4">
    <location>
        <begin position="210"/>
        <end position="211"/>
    </location>
    <ligand>
        <name>D-glyceraldehyde 3-phosphate</name>
        <dbReference type="ChEBI" id="CHEBI:59776"/>
    </ligand>
</feature>
<dbReference type="EMBL" id="AP018449">
    <property type="protein sequence ID" value="BBB91767.1"/>
    <property type="molecule type" value="Genomic_DNA"/>
</dbReference>
<dbReference type="OrthoDB" id="9803304at2"/>
<keyword evidence="5" id="KW-0547">Nucleotide-binding</keyword>
<dbReference type="Gene3D" id="3.30.360.10">
    <property type="entry name" value="Dihydrodipicolinate Reductase, domain 2"/>
    <property type="match status" value="1"/>
</dbReference>